<proteinExistence type="predicted"/>
<comment type="caution">
    <text evidence="2">The sequence shown here is derived from an EMBL/GenBank/DDBJ whole genome shotgun (WGS) entry which is preliminary data.</text>
</comment>
<sequence length="158" mass="16900">MNKYHLPLGLLLAALSLGATAGTMTCPDLAGAVQVNACPSEDELKHTYSGFCSDTAKAYANQTDSCIKYEDYREMKNVALWESKDGAFSGYISCALPTDQLKASKLSTMAVERQGKLNKLVCSYANSVRLTYRTKAACAVVNEKACTANPASCTATCD</sequence>
<dbReference type="AlphaFoldDB" id="A0A935MZX9"/>
<accession>A0A935MZX9</accession>
<evidence type="ECO:0000313" key="3">
    <source>
        <dbReference type="Proteomes" id="UP000739411"/>
    </source>
</evidence>
<protein>
    <submittedName>
        <fullName evidence="2">Uncharacterized protein</fullName>
    </submittedName>
</protein>
<dbReference type="Proteomes" id="UP000739411">
    <property type="component" value="Unassembled WGS sequence"/>
</dbReference>
<feature type="signal peptide" evidence="1">
    <location>
        <begin position="1"/>
        <end position="21"/>
    </location>
</feature>
<gene>
    <name evidence="2" type="ORF">IPJ38_21915</name>
</gene>
<keyword evidence="1" id="KW-0732">Signal</keyword>
<dbReference type="EMBL" id="JADJMS010000051">
    <property type="protein sequence ID" value="MBK7417351.1"/>
    <property type="molecule type" value="Genomic_DNA"/>
</dbReference>
<organism evidence="2 3">
    <name type="scientific">Candidatus Dechloromonas phosphorivorans</name>
    <dbReference type="NCBI Taxonomy" id="2899244"/>
    <lineage>
        <taxon>Bacteria</taxon>
        <taxon>Pseudomonadati</taxon>
        <taxon>Pseudomonadota</taxon>
        <taxon>Betaproteobacteria</taxon>
        <taxon>Rhodocyclales</taxon>
        <taxon>Azonexaceae</taxon>
        <taxon>Dechloromonas</taxon>
    </lineage>
</organism>
<name>A0A935MZX9_9RHOO</name>
<feature type="chain" id="PRO_5037804595" evidence="1">
    <location>
        <begin position="22"/>
        <end position="158"/>
    </location>
</feature>
<reference evidence="2 3" key="1">
    <citation type="submission" date="2020-10" db="EMBL/GenBank/DDBJ databases">
        <title>Connecting structure to function with the recovery of over 1000 high-quality activated sludge metagenome-assembled genomes encoding full-length rRNA genes using long-read sequencing.</title>
        <authorList>
            <person name="Singleton C.M."/>
            <person name="Petriglieri F."/>
            <person name="Kristensen J.M."/>
            <person name="Kirkegaard R.H."/>
            <person name="Michaelsen T.Y."/>
            <person name="Andersen M.H."/>
            <person name="Karst S.M."/>
            <person name="Dueholm M.S."/>
            <person name="Nielsen P.H."/>
            <person name="Albertsen M."/>
        </authorList>
    </citation>
    <scope>NUCLEOTIDE SEQUENCE [LARGE SCALE GENOMIC DNA]</scope>
    <source>
        <strain evidence="2">EsbW_18-Q3-R4-48_BATAC.463</strain>
    </source>
</reference>
<evidence type="ECO:0000256" key="1">
    <source>
        <dbReference type="SAM" id="SignalP"/>
    </source>
</evidence>
<evidence type="ECO:0000313" key="2">
    <source>
        <dbReference type="EMBL" id="MBK7417351.1"/>
    </source>
</evidence>